<dbReference type="Proteomes" id="UP001519460">
    <property type="component" value="Unassembled WGS sequence"/>
</dbReference>
<dbReference type="EMBL" id="JACVVK020000024">
    <property type="protein sequence ID" value="KAK7502671.1"/>
    <property type="molecule type" value="Genomic_DNA"/>
</dbReference>
<protein>
    <submittedName>
        <fullName evidence="1">Uncharacterized protein</fullName>
    </submittedName>
</protein>
<evidence type="ECO:0000313" key="1">
    <source>
        <dbReference type="EMBL" id="KAK7502671.1"/>
    </source>
</evidence>
<reference evidence="1 2" key="1">
    <citation type="journal article" date="2023" name="Sci. Data">
        <title>Genome assembly of the Korean intertidal mud-creeper Batillaria attramentaria.</title>
        <authorList>
            <person name="Patra A.K."/>
            <person name="Ho P.T."/>
            <person name="Jun S."/>
            <person name="Lee S.J."/>
            <person name="Kim Y."/>
            <person name="Won Y.J."/>
        </authorList>
    </citation>
    <scope>NUCLEOTIDE SEQUENCE [LARGE SCALE GENOMIC DNA]</scope>
    <source>
        <strain evidence="1">Wonlab-2016</strain>
    </source>
</reference>
<accession>A0ABD0LTW4</accession>
<keyword evidence="2" id="KW-1185">Reference proteome</keyword>
<dbReference type="AlphaFoldDB" id="A0ABD0LTW4"/>
<comment type="caution">
    <text evidence="1">The sequence shown here is derived from an EMBL/GenBank/DDBJ whole genome shotgun (WGS) entry which is preliminary data.</text>
</comment>
<gene>
    <name evidence="1" type="ORF">BaRGS_00005921</name>
</gene>
<evidence type="ECO:0000313" key="2">
    <source>
        <dbReference type="Proteomes" id="UP001519460"/>
    </source>
</evidence>
<organism evidence="1 2">
    <name type="scientific">Batillaria attramentaria</name>
    <dbReference type="NCBI Taxonomy" id="370345"/>
    <lineage>
        <taxon>Eukaryota</taxon>
        <taxon>Metazoa</taxon>
        <taxon>Spiralia</taxon>
        <taxon>Lophotrochozoa</taxon>
        <taxon>Mollusca</taxon>
        <taxon>Gastropoda</taxon>
        <taxon>Caenogastropoda</taxon>
        <taxon>Sorbeoconcha</taxon>
        <taxon>Cerithioidea</taxon>
        <taxon>Batillariidae</taxon>
        <taxon>Batillaria</taxon>
    </lineage>
</organism>
<proteinExistence type="predicted"/>
<sequence>MAFSEDADRTGLVLLLFLGASTVVLALPRADPFLALHTKQIGIVEMSATRKPTSTAEVVQQLAKELENLQEKKDTPYIWPVRWERDRGMYPSDVKINFAGRPELAEFRDVLGVFDNNMFATAWITICLLEAYHYAKAPRPTDDQLGLALKAIDEYHDKNTVYENSVMNFWPQKYNQSTGTWQSTPRNMLRAFGFFDVVPAKLVEDFLKMIGLGDVAKIFQSILSMRSTFQRAFHIPPDFDDTFVNMGLGSLLADLGDDMPDALALWREQNSNVTSALDALRQYAYRPFSSDQNVNTIDVRTYYYMRHFLNKARARGEDIALVPTWVQNLDEARKNYYKGVAMPFQMNNVDVTVAANTVYGLTASVLSGVLPASTLDDPLIRQVYVNTSSMIAHQVTNQLYGRPDLELTYYPSVFEFYWFVARTYSRMETALQTMPLPDAMQEVFPILKSALEKNMTKDIMEKAKAEGQDMLYFDDFLGDGDVDKHNQTLVRGEDRLFTTSVAINALLSTWTVFSDVNKTIYWKTNTPTDVRNTVDKSVRWLTSNILEDTYKPFNVFFSGSTKGKSSQPFGFPSNRIEYLNGTVIDNDRRFPEGGPFFFGVQGTIPEDQYKVLITEKHFGMTTPTNFTSFNEPGNYFPFWASPAYTYANAMLALARFDSIVG</sequence>
<name>A0ABD0LTW4_9CAEN</name>